<feature type="region of interest" description="Disordered" evidence="1">
    <location>
        <begin position="149"/>
        <end position="170"/>
    </location>
</feature>
<evidence type="ECO:0000256" key="1">
    <source>
        <dbReference type="SAM" id="MobiDB-lite"/>
    </source>
</evidence>
<feature type="domain" description="MADF" evidence="2">
    <location>
        <begin position="14"/>
        <end position="93"/>
    </location>
</feature>
<proteinExistence type="predicted"/>
<keyword evidence="3" id="KW-1185">Reference proteome</keyword>
<dbReference type="PANTHER" id="PTHR12243:SF67">
    <property type="entry name" value="COREPRESSOR OF PANGOLIN, ISOFORM A-RELATED"/>
    <property type="match status" value="1"/>
</dbReference>
<dbReference type="InterPro" id="IPR006578">
    <property type="entry name" value="MADF-dom"/>
</dbReference>
<dbReference type="PANTHER" id="PTHR12243">
    <property type="entry name" value="MADF DOMAIN TRANSCRIPTION FACTOR"/>
    <property type="match status" value="1"/>
</dbReference>
<evidence type="ECO:0000313" key="3">
    <source>
        <dbReference type="Proteomes" id="UP000887574"/>
    </source>
</evidence>
<dbReference type="InterPro" id="IPR039353">
    <property type="entry name" value="TF_Adf1"/>
</dbReference>
<dbReference type="GO" id="GO:0006357">
    <property type="term" value="P:regulation of transcription by RNA polymerase II"/>
    <property type="evidence" value="ECO:0007669"/>
    <property type="project" value="TreeGrafter"/>
</dbReference>
<dbReference type="Proteomes" id="UP000887574">
    <property type="component" value="Unplaced"/>
</dbReference>
<protein>
    <submittedName>
        <fullName evidence="4">MADF domain-containing protein</fullName>
    </submittedName>
</protein>
<dbReference type="Pfam" id="PF10545">
    <property type="entry name" value="MADF_DNA_bdg"/>
    <property type="match status" value="1"/>
</dbReference>
<dbReference type="SMART" id="SM00595">
    <property type="entry name" value="MADF"/>
    <property type="match status" value="1"/>
</dbReference>
<organism evidence="3 4">
    <name type="scientific">Ditylenchus dipsaci</name>
    <dbReference type="NCBI Taxonomy" id="166011"/>
    <lineage>
        <taxon>Eukaryota</taxon>
        <taxon>Metazoa</taxon>
        <taxon>Ecdysozoa</taxon>
        <taxon>Nematoda</taxon>
        <taxon>Chromadorea</taxon>
        <taxon>Rhabditida</taxon>
        <taxon>Tylenchina</taxon>
        <taxon>Tylenchomorpha</taxon>
        <taxon>Sphaerularioidea</taxon>
        <taxon>Anguinidae</taxon>
        <taxon>Anguininae</taxon>
        <taxon>Ditylenchus</taxon>
    </lineage>
</organism>
<evidence type="ECO:0000313" key="4">
    <source>
        <dbReference type="WBParaSite" id="jg14840"/>
    </source>
</evidence>
<dbReference type="WBParaSite" id="jg14840">
    <property type="protein sequence ID" value="jg14840"/>
    <property type="gene ID" value="jg14840"/>
</dbReference>
<dbReference type="GO" id="GO:0005634">
    <property type="term" value="C:nucleus"/>
    <property type="evidence" value="ECO:0007669"/>
    <property type="project" value="TreeGrafter"/>
</dbReference>
<sequence>MSDYKDIKRLQSEALIEAVRQEPCLYDYSAKLYRNKPHKNRLRETANDRWVNLRNQYGKLHKTARQSSGNGLDDDQPQWPYYEALGFLEPHMKERMRAVSLNDCFDMFDSNDTNSVDPAIERLKHIQCDQIKTSPDGFMESAENCSTSSTCAKYPNDSRQPPPTASFPNYYEPEQKKARIQVDCNSGESLLSYMNRQQTEGELFGKCVGMRLDRMEPRKSALARIEIEKILFKFEFE</sequence>
<accession>A0A915D1H4</accession>
<dbReference type="GO" id="GO:0005667">
    <property type="term" value="C:transcription regulator complex"/>
    <property type="evidence" value="ECO:0007669"/>
    <property type="project" value="TreeGrafter"/>
</dbReference>
<reference evidence="4" key="1">
    <citation type="submission" date="2022-11" db="UniProtKB">
        <authorList>
            <consortium name="WormBaseParasite"/>
        </authorList>
    </citation>
    <scope>IDENTIFICATION</scope>
</reference>
<name>A0A915D1H4_9BILA</name>
<dbReference type="AlphaFoldDB" id="A0A915D1H4"/>
<evidence type="ECO:0000259" key="2">
    <source>
        <dbReference type="PROSITE" id="PS51029"/>
    </source>
</evidence>
<dbReference type="PROSITE" id="PS51029">
    <property type="entry name" value="MADF"/>
    <property type="match status" value="1"/>
</dbReference>